<feature type="region of interest" description="Disordered" evidence="5">
    <location>
        <begin position="148"/>
        <end position="183"/>
    </location>
</feature>
<dbReference type="InterPro" id="IPR050492">
    <property type="entry name" value="Bact_metal-bind_prot9"/>
</dbReference>
<dbReference type="SUPFAM" id="SSF53807">
    <property type="entry name" value="Helical backbone' metal receptor"/>
    <property type="match status" value="1"/>
</dbReference>
<reference evidence="6 7" key="1">
    <citation type="submission" date="2010-04" db="EMBL/GenBank/DDBJ databases">
        <authorList>
            <person name="Weinstock G."/>
            <person name="Sodergren E."/>
            <person name="Clifton S."/>
            <person name="Fulton L."/>
            <person name="Fulton B."/>
            <person name="Courtney L."/>
            <person name="Fronick C."/>
            <person name="Harrison M."/>
            <person name="Strong C."/>
            <person name="Farmer C."/>
            <person name="Delahaunty K."/>
            <person name="Markovic C."/>
            <person name="Hall O."/>
            <person name="Minx P."/>
            <person name="Tomlinson C."/>
            <person name="Mitreva M."/>
            <person name="Hou S."/>
            <person name="Wollam A."/>
            <person name="Pepin K.H."/>
            <person name="Johnson M."/>
            <person name="Bhonagiri V."/>
            <person name="Zhang X."/>
            <person name="Suruliraj S."/>
            <person name="Warren W."/>
            <person name="Chinwalla A."/>
            <person name="Mardis E.R."/>
            <person name="Wilson R.K."/>
        </authorList>
    </citation>
    <scope>NUCLEOTIDE SEQUENCE [LARGE SCALE GENOMIC DNA]</scope>
    <source>
        <strain evidence="6 7">DSM 20306</strain>
    </source>
</reference>
<comment type="subcellular location">
    <subcellularLocation>
        <location evidence="1">Cell envelope</location>
    </subcellularLocation>
</comment>
<accession>A0ABP2IJ38</accession>
<gene>
    <name evidence="6" type="ORF">HMPREF0281_01454</name>
</gene>
<evidence type="ECO:0000256" key="3">
    <source>
        <dbReference type="ARBA" id="ARBA00022723"/>
    </source>
</evidence>
<evidence type="ECO:0000313" key="6">
    <source>
        <dbReference type="EMBL" id="EFG81281.1"/>
    </source>
</evidence>
<keyword evidence="3" id="KW-0479">Metal-binding</keyword>
<name>A0ABP2IJ38_CORAM</name>
<dbReference type="Gene3D" id="3.40.50.1980">
    <property type="entry name" value="Nitrogenase molybdenum iron protein domain"/>
    <property type="match status" value="2"/>
</dbReference>
<sequence length="351" mass="38186">MTIVFNKAIIDIMHFDTSRPFFRPRRAQRVALAAMSVGALAFVSACSTASSDEAADSDTLNIVASTSIWGDVAQAVADSTDGVDIEVTSLVEGNNMDPHHFEPSAADMARAHEADVVVVGGGGYDAWLYSALDDQDKIIHSLPLTTHDHDHGDEHDDEAHGHEAHEHVAHAHDHGEEGHSHEVESIDGNEHIWYDPTAVMEVAHEIAEHINDVAPAANASDEEVVNQVSGLDSRLHELGKKNYVQSEPIADYLLAHTEMEDLTPEGYRHASLSHGEPAAADLAALIDELKSGNVDVLIYNPQTQTDMTTRIRTTAEDEGIDVVEIGETPPDHQNFFEYFDEVVSSLEALDA</sequence>
<dbReference type="Proteomes" id="UP000006015">
    <property type="component" value="Unassembled WGS sequence"/>
</dbReference>
<comment type="caution">
    <text evidence="6">The sequence shown here is derived from an EMBL/GenBank/DDBJ whole genome shotgun (WGS) entry which is preliminary data.</text>
</comment>
<evidence type="ECO:0000256" key="1">
    <source>
        <dbReference type="ARBA" id="ARBA00004196"/>
    </source>
</evidence>
<evidence type="ECO:0000256" key="4">
    <source>
        <dbReference type="ARBA" id="ARBA00022729"/>
    </source>
</evidence>
<dbReference type="EMBL" id="ADNS01000012">
    <property type="protein sequence ID" value="EFG81281.1"/>
    <property type="molecule type" value="Genomic_DNA"/>
</dbReference>
<dbReference type="Pfam" id="PF01297">
    <property type="entry name" value="ZnuA"/>
    <property type="match status" value="1"/>
</dbReference>
<evidence type="ECO:0000256" key="2">
    <source>
        <dbReference type="ARBA" id="ARBA00022448"/>
    </source>
</evidence>
<dbReference type="PANTHER" id="PTHR42953">
    <property type="entry name" value="HIGH-AFFINITY ZINC UPTAKE SYSTEM PROTEIN ZNUA-RELATED"/>
    <property type="match status" value="1"/>
</dbReference>
<organism evidence="6 7">
    <name type="scientific">Corynebacterium ammoniagenes DSM 20306</name>
    <dbReference type="NCBI Taxonomy" id="649754"/>
    <lineage>
        <taxon>Bacteria</taxon>
        <taxon>Bacillati</taxon>
        <taxon>Actinomycetota</taxon>
        <taxon>Actinomycetes</taxon>
        <taxon>Mycobacteriales</taxon>
        <taxon>Corynebacteriaceae</taxon>
        <taxon>Corynebacterium</taxon>
    </lineage>
</organism>
<keyword evidence="4" id="KW-0732">Signal</keyword>
<evidence type="ECO:0000256" key="5">
    <source>
        <dbReference type="SAM" id="MobiDB-lite"/>
    </source>
</evidence>
<evidence type="ECO:0000313" key="7">
    <source>
        <dbReference type="Proteomes" id="UP000006015"/>
    </source>
</evidence>
<proteinExistence type="predicted"/>
<keyword evidence="7" id="KW-1185">Reference proteome</keyword>
<dbReference type="PANTHER" id="PTHR42953:SF1">
    <property type="entry name" value="METAL-BINDING PROTEIN HI_0362-RELATED"/>
    <property type="match status" value="1"/>
</dbReference>
<protein>
    <submittedName>
        <fullName evidence="6">ABC transporter, substrate-binding protein</fullName>
    </submittedName>
</protein>
<keyword evidence="2" id="KW-0813">Transport</keyword>
<dbReference type="InterPro" id="IPR006127">
    <property type="entry name" value="ZnuA-like"/>
</dbReference>